<feature type="compositionally biased region" description="Polar residues" evidence="1">
    <location>
        <begin position="363"/>
        <end position="373"/>
    </location>
</feature>
<dbReference type="InterPro" id="IPR012292">
    <property type="entry name" value="Globin/Proto"/>
</dbReference>
<evidence type="ECO:0000313" key="2">
    <source>
        <dbReference type="EMBL" id="CAG9334565.1"/>
    </source>
</evidence>
<gene>
    <name evidence="2" type="ORF">BSTOLATCC_MIC61177</name>
</gene>
<dbReference type="AlphaFoldDB" id="A0AAU9K695"/>
<organism evidence="2 3">
    <name type="scientific">Blepharisma stoltei</name>
    <dbReference type="NCBI Taxonomy" id="1481888"/>
    <lineage>
        <taxon>Eukaryota</taxon>
        <taxon>Sar</taxon>
        <taxon>Alveolata</taxon>
        <taxon>Ciliophora</taxon>
        <taxon>Postciliodesmatophora</taxon>
        <taxon>Heterotrichea</taxon>
        <taxon>Heterotrichida</taxon>
        <taxon>Blepharismidae</taxon>
        <taxon>Blepharisma</taxon>
    </lineage>
</organism>
<feature type="region of interest" description="Disordered" evidence="1">
    <location>
        <begin position="363"/>
        <end position="385"/>
    </location>
</feature>
<dbReference type="Proteomes" id="UP001162131">
    <property type="component" value="Unassembled WGS sequence"/>
</dbReference>
<reference evidence="2" key="1">
    <citation type="submission" date="2021-09" db="EMBL/GenBank/DDBJ databases">
        <authorList>
            <consortium name="AG Swart"/>
            <person name="Singh M."/>
            <person name="Singh A."/>
            <person name="Seah K."/>
            <person name="Emmerich C."/>
        </authorList>
    </citation>
    <scope>NUCLEOTIDE SEQUENCE</scope>
    <source>
        <strain evidence="2">ATCC30299</strain>
    </source>
</reference>
<dbReference type="InterPro" id="IPR009050">
    <property type="entry name" value="Globin-like_sf"/>
</dbReference>
<keyword evidence="3" id="KW-1185">Reference proteome</keyword>
<accession>A0AAU9K695</accession>
<dbReference type="GO" id="GO:0019825">
    <property type="term" value="F:oxygen binding"/>
    <property type="evidence" value="ECO:0007669"/>
    <property type="project" value="InterPro"/>
</dbReference>
<evidence type="ECO:0000256" key="1">
    <source>
        <dbReference type="SAM" id="MobiDB-lite"/>
    </source>
</evidence>
<evidence type="ECO:0000313" key="3">
    <source>
        <dbReference type="Proteomes" id="UP001162131"/>
    </source>
</evidence>
<protein>
    <recommendedName>
        <fullName evidence="4">Ig-like domain-containing protein</fullName>
    </recommendedName>
</protein>
<evidence type="ECO:0008006" key="4">
    <source>
        <dbReference type="Google" id="ProtNLM"/>
    </source>
</evidence>
<sequence>MDPSLSSPITSKKSVKLEKLSKIPSSIQNPSHFNQFKSCLNSSFKDFNDLSSSATINLMLSRSKESHLDIYSLFLLYSNLGKFYINIPTSMIKDNKSGINNIIQTKKNGRIYARNCHEKDFFSINQNNTQEKNPLFCIKSPLKDIQLFYSIEAAENAWKKARNEPILVQKFINGYSIVPSITRVLWRDGNENKYFCIASKSIQNTRLVESKPKISQASSNNIGKTNHFSKFRYSHMIPKTKKSHNTQFCIAQKNRKKDIRSSSAIMNENKWSCEKIAENRSKSLSPCKMPITYIVSTKSQEEYIVTENKSEIPEIDDMINQIVTFLNNHFCKDEKLKYLVADFIYNKNGKWVFLDCKEYSTQSSSPIDSLNSESEPKILSPPRNKRSLSEGIQNIIPLESIRCKTPTTATLPFKMKKNFNLNRTIEASSEQDLFERCNKLSQKIDYLTSLKPARHLNKVNFKEESIKAYQMRFNQNTCTYLDKIQKDMNRNDEFLISCPIFKQKPNIENAKNTLLFHKVNDHAQRHLLETNNNLDEMKVQCELIKVKRKDLIHHYGGDEFWNQFIMSLYKKVIENESLCKYFSTSSLNMIIRGMLKVFNGNATLEFRRTVRSAHQNLKICEKEFDSYSNIFESTLKEFHIEEDDRQMIMSQIKSMKCLICK</sequence>
<dbReference type="GO" id="GO:0020037">
    <property type="term" value="F:heme binding"/>
    <property type="evidence" value="ECO:0007669"/>
    <property type="project" value="InterPro"/>
</dbReference>
<dbReference type="SUPFAM" id="SSF46458">
    <property type="entry name" value="Globin-like"/>
    <property type="match status" value="1"/>
</dbReference>
<comment type="caution">
    <text evidence="2">The sequence shown here is derived from an EMBL/GenBank/DDBJ whole genome shotgun (WGS) entry which is preliminary data.</text>
</comment>
<dbReference type="EMBL" id="CAJZBQ010000058">
    <property type="protein sequence ID" value="CAG9334565.1"/>
    <property type="molecule type" value="Genomic_DNA"/>
</dbReference>
<dbReference type="Gene3D" id="1.10.490.10">
    <property type="entry name" value="Globins"/>
    <property type="match status" value="1"/>
</dbReference>
<dbReference type="SUPFAM" id="SSF56059">
    <property type="entry name" value="Glutathione synthetase ATP-binding domain-like"/>
    <property type="match status" value="1"/>
</dbReference>
<name>A0AAU9K695_9CILI</name>
<proteinExistence type="predicted"/>